<evidence type="ECO:0000313" key="1">
    <source>
        <dbReference type="EMBL" id="TMS34513.1"/>
    </source>
</evidence>
<name>A0A4V6I7J9_STECR</name>
<keyword evidence="2" id="KW-1185">Reference proteome</keyword>
<protein>
    <submittedName>
        <fullName evidence="1">Uncharacterized protein</fullName>
    </submittedName>
</protein>
<proteinExistence type="predicted"/>
<evidence type="ECO:0000313" key="2">
    <source>
        <dbReference type="Proteomes" id="UP000298663"/>
    </source>
</evidence>
<accession>A0A4V6I7J9</accession>
<comment type="caution">
    <text evidence="1">The sequence shown here is derived from an EMBL/GenBank/DDBJ whole genome shotgun (WGS) entry which is preliminary data.</text>
</comment>
<dbReference type="Proteomes" id="UP000298663">
    <property type="component" value="Chromosome X"/>
</dbReference>
<dbReference type="EMBL" id="CM016762">
    <property type="protein sequence ID" value="TMS34513.1"/>
    <property type="molecule type" value="Genomic_DNA"/>
</dbReference>
<sequence>MDKRRPRRKSFSAQPRKPKCAKTTCVRAPALRRTNCHSCDADDDDLIAQSRIRRRQKTEVFLSSRTSRAHLAAASSPNEFQKTCFFFSTPFGGGLRDSSASFDN</sequence>
<dbReference type="EMBL" id="AZBU02000001">
    <property type="protein sequence ID" value="TMS34513.1"/>
    <property type="molecule type" value="Genomic_DNA"/>
</dbReference>
<reference evidence="1 2" key="1">
    <citation type="journal article" date="2015" name="Genome Biol.">
        <title>Comparative genomics of Steinernema reveals deeply conserved gene regulatory networks.</title>
        <authorList>
            <person name="Dillman A.R."/>
            <person name="Macchietto M."/>
            <person name="Porter C.F."/>
            <person name="Rogers A."/>
            <person name="Williams B."/>
            <person name="Antoshechkin I."/>
            <person name="Lee M.M."/>
            <person name="Goodwin Z."/>
            <person name="Lu X."/>
            <person name="Lewis E.E."/>
            <person name="Goodrich-Blair H."/>
            <person name="Stock S.P."/>
            <person name="Adams B.J."/>
            <person name="Sternberg P.W."/>
            <person name="Mortazavi A."/>
        </authorList>
    </citation>
    <scope>NUCLEOTIDE SEQUENCE [LARGE SCALE GENOMIC DNA]</scope>
    <source>
        <strain evidence="1 2">ALL</strain>
    </source>
</reference>
<gene>
    <name evidence="1" type="ORF">L596_002091</name>
</gene>
<organism evidence="1 2">
    <name type="scientific">Steinernema carpocapsae</name>
    <name type="common">Entomopathogenic nematode</name>
    <dbReference type="NCBI Taxonomy" id="34508"/>
    <lineage>
        <taxon>Eukaryota</taxon>
        <taxon>Metazoa</taxon>
        <taxon>Ecdysozoa</taxon>
        <taxon>Nematoda</taxon>
        <taxon>Chromadorea</taxon>
        <taxon>Rhabditida</taxon>
        <taxon>Tylenchina</taxon>
        <taxon>Panagrolaimomorpha</taxon>
        <taxon>Strongyloidoidea</taxon>
        <taxon>Steinernematidae</taxon>
        <taxon>Steinernema</taxon>
    </lineage>
</organism>
<dbReference type="AlphaFoldDB" id="A0A4V6I7J9"/>
<reference evidence="1 2" key="2">
    <citation type="journal article" date="2019" name="G3 (Bethesda)">
        <title>Hybrid Assembly of the Genome of the Entomopathogenic Nematode Steinernema carpocapsae Identifies the X-Chromosome.</title>
        <authorList>
            <person name="Serra L."/>
            <person name="Macchietto M."/>
            <person name="Macias-Munoz A."/>
            <person name="McGill C.J."/>
            <person name="Rodriguez I.M."/>
            <person name="Rodriguez B."/>
            <person name="Murad R."/>
            <person name="Mortazavi A."/>
        </authorList>
    </citation>
    <scope>NUCLEOTIDE SEQUENCE [LARGE SCALE GENOMIC DNA]</scope>
    <source>
        <strain evidence="1 2">ALL</strain>
    </source>
</reference>